<sequence length="119" mass="13789">MAEFPTLAEIAAGHVSDGYDYCSCGWRYSWADDAPGWYVEWSLHLQGEWRKSRTVETVEQLDALSEFAVIRDRVGEVWEKENHLGDEVRCWWRNGSDGQHDRTAVRLPAILLWHPEVDA</sequence>
<evidence type="ECO:0000313" key="1">
    <source>
        <dbReference type="EMBL" id="AYD87834.1"/>
    </source>
</evidence>
<organism evidence="1 2">
    <name type="scientific">Mycobacterium phage ArcusAngelus</name>
    <dbReference type="NCBI Taxonomy" id="2315613"/>
    <lineage>
        <taxon>Viruses</taxon>
        <taxon>Duplodnaviria</taxon>
        <taxon>Heunggongvirae</taxon>
        <taxon>Uroviricota</taxon>
        <taxon>Caudoviricetes</taxon>
        <taxon>Gracegardnervirinae</taxon>
        <taxon>Cheoctovirus</taxon>
        <taxon>Cheoctovirus arcusangelus</taxon>
    </lineage>
</organism>
<keyword evidence="2" id="KW-1185">Reference proteome</keyword>
<accession>A0A386KRY6</accession>
<gene>
    <name evidence="1" type="primary">86</name>
    <name evidence="1" type="ORF">SEA_ARCUSANGELUS_86</name>
</gene>
<dbReference type="Proteomes" id="UP000275242">
    <property type="component" value="Segment"/>
</dbReference>
<dbReference type="GeneID" id="60326057"/>
<dbReference type="KEGG" id="vg:60326057"/>
<name>A0A386KRY6_9CAUD</name>
<dbReference type="EMBL" id="MH744415">
    <property type="protein sequence ID" value="AYD87834.1"/>
    <property type="molecule type" value="Genomic_DNA"/>
</dbReference>
<reference evidence="1 2" key="1">
    <citation type="submission" date="2018-08" db="EMBL/GenBank/DDBJ databases">
        <authorList>
            <person name="Aguilera M."/>
            <person name="Argaez Licea L."/>
            <person name="Bal P."/>
            <person name="Belles-Elsea T."/>
            <person name="Bennett C."/>
            <person name="Blanton K."/>
            <person name="Britt K."/>
            <person name="Busk T."/>
            <person name="Cash C."/>
            <person name="Dang T."/>
            <person name="Dillard A."/>
            <person name="Eickhoff A."/>
            <person name="Gallardo J."/>
            <person name="Gragg C."/>
            <person name="Gunkel S."/>
            <person name="Gutierrez D."/>
            <person name="Hunt A."/>
            <person name="Kohanek J."/>
            <person name="Lachance B."/>
            <person name="Laqui K."/>
            <person name="Lindsey L."/>
            <person name="Nukala N."/>
            <person name="O'Malley M."/>
            <person name="Pena Z."/>
            <person name="Porras F."/>
            <person name="Quiroz D."/>
            <person name="Riggs C."/>
            <person name="Rollins J."/>
            <person name="Vang M."/>
            <person name="Woliver C."/>
            <person name="Yeh Y."/>
            <person name="Valle-Rivera A."/>
            <person name="Gurney S.M.R."/>
            <person name="Garlena R.A."/>
            <person name="Russell D.A."/>
            <person name="Pope W.H."/>
            <person name="Jacobs-Sera D."/>
            <person name="Hatfull G.F."/>
        </authorList>
    </citation>
    <scope>NUCLEOTIDE SEQUENCE [LARGE SCALE GENOMIC DNA]</scope>
</reference>
<dbReference type="RefSeq" id="YP_009954564.1">
    <property type="nucleotide sequence ID" value="NC_051633.1"/>
</dbReference>
<proteinExistence type="predicted"/>
<evidence type="ECO:0000313" key="2">
    <source>
        <dbReference type="Proteomes" id="UP000275242"/>
    </source>
</evidence>
<protein>
    <submittedName>
        <fullName evidence="1">Uncharacterized protein</fullName>
    </submittedName>
</protein>